<protein>
    <submittedName>
        <fullName evidence="3">Chemotaxis protein CheX</fullName>
    </submittedName>
</protein>
<dbReference type="CDD" id="cd17906">
    <property type="entry name" value="CheX"/>
    <property type="match status" value="1"/>
</dbReference>
<dbReference type="PANTHER" id="PTHR39452:SF1">
    <property type="entry name" value="CHEY-P PHOSPHATASE CHEX"/>
    <property type="match status" value="1"/>
</dbReference>
<evidence type="ECO:0000313" key="4">
    <source>
        <dbReference type="Proteomes" id="UP001154240"/>
    </source>
</evidence>
<accession>A0A9X4RPY2</accession>
<dbReference type="Proteomes" id="UP001154240">
    <property type="component" value="Unassembled WGS sequence"/>
</dbReference>
<reference evidence="3" key="1">
    <citation type="journal article" date="2022" name="bioRxiv">
        <title>Thiovibrio frasassiensisgen. nov., sp. nov., an autotrophic, elemental sulfur disproportionating bacterium isolated from sulfidic karst sediment, and proposal of Thiovibrionaceae fam. nov.</title>
        <authorList>
            <person name="Aronson H."/>
            <person name="Thomas C."/>
            <person name="Bhattacharyya M."/>
            <person name="Eckstein S."/>
            <person name="Jensen S."/>
            <person name="Barco R."/>
            <person name="Macalady J."/>
            <person name="Amend J."/>
        </authorList>
    </citation>
    <scope>NUCLEOTIDE SEQUENCE</scope>
    <source>
        <strain evidence="3">RS19-109</strain>
    </source>
</reference>
<dbReference type="AlphaFoldDB" id="A0A9X4RPY2"/>
<evidence type="ECO:0000259" key="2">
    <source>
        <dbReference type="Pfam" id="PF13690"/>
    </source>
</evidence>
<dbReference type="Gene3D" id="3.40.1550.10">
    <property type="entry name" value="CheC-like"/>
    <property type="match status" value="1"/>
</dbReference>
<name>A0A9X4RPY2_9BACT</name>
<gene>
    <name evidence="3" type="ORF">OLX77_05945</name>
</gene>
<dbReference type="EMBL" id="JAPHEH010000001">
    <property type="protein sequence ID" value="MDG4475702.1"/>
    <property type="molecule type" value="Genomic_DNA"/>
</dbReference>
<dbReference type="PANTHER" id="PTHR39452">
    <property type="entry name" value="CHEY-P PHOSPHATASE CHEX"/>
    <property type="match status" value="1"/>
</dbReference>
<evidence type="ECO:0000256" key="1">
    <source>
        <dbReference type="ARBA" id="ARBA00022500"/>
    </source>
</evidence>
<proteinExistence type="predicted"/>
<dbReference type="Pfam" id="PF13690">
    <property type="entry name" value="CheX"/>
    <property type="match status" value="1"/>
</dbReference>
<dbReference type="InterPro" id="IPR028051">
    <property type="entry name" value="CheX-like_dom"/>
</dbReference>
<comment type="caution">
    <text evidence="3">The sequence shown here is derived from an EMBL/GenBank/DDBJ whole genome shotgun (WGS) entry which is preliminary data.</text>
</comment>
<organism evidence="3 4">
    <name type="scientific">Thiovibrio frasassiensis</name>
    <dbReference type="NCBI Taxonomy" id="2984131"/>
    <lineage>
        <taxon>Bacteria</taxon>
        <taxon>Pseudomonadati</taxon>
        <taxon>Thermodesulfobacteriota</taxon>
        <taxon>Desulfobulbia</taxon>
        <taxon>Desulfobulbales</taxon>
        <taxon>Thiovibrionaceae</taxon>
        <taxon>Thiovibrio</taxon>
    </lineage>
</organism>
<dbReference type="InterPro" id="IPR028976">
    <property type="entry name" value="CheC-like_sf"/>
</dbReference>
<sequence>MAQTQVTPQKPRLKEGNTSYGEVTGIIGMTSEDITGSMIVSFTEKCILKIVANMLMEDPKEKIDDEVVDAVGELTNMICGGAKAQLAKLDHKFALATPNMVVGKGVEISYYSKAPTIVIPFETAAGSFVVEANLSEK</sequence>
<dbReference type="RefSeq" id="WP_307632675.1">
    <property type="nucleotide sequence ID" value="NZ_JAPHEH010000001.1"/>
</dbReference>
<dbReference type="GO" id="GO:0006935">
    <property type="term" value="P:chemotaxis"/>
    <property type="evidence" value="ECO:0007669"/>
    <property type="project" value="UniProtKB-KW"/>
</dbReference>
<dbReference type="InterPro" id="IPR038756">
    <property type="entry name" value="CheX-like"/>
</dbReference>
<keyword evidence="1" id="KW-0145">Chemotaxis</keyword>
<feature type="domain" description="Chemotaxis phosphatase CheX-like" evidence="2">
    <location>
        <begin position="23"/>
        <end position="122"/>
    </location>
</feature>
<evidence type="ECO:0000313" key="3">
    <source>
        <dbReference type="EMBL" id="MDG4475702.1"/>
    </source>
</evidence>
<keyword evidence="4" id="KW-1185">Reference proteome</keyword>
<dbReference type="SUPFAM" id="SSF103039">
    <property type="entry name" value="CheC-like"/>
    <property type="match status" value="1"/>
</dbReference>
<reference evidence="3" key="2">
    <citation type="submission" date="2022-10" db="EMBL/GenBank/DDBJ databases">
        <authorList>
            <person name="Aronson H.S."/>
        </authorList>
    </citation>
    <scope>NUCLEOTIDE SEQUENCE</scope>
    <source>
        <strain evidence="3">RS19-109</strain>
    </source>
</reference>